<evidence type="ECO:0000313" key="3">
    <source>
        <dbReference type="Proteomes" id="UP001162156"/>
    </source>
</evidence>
<dbReference type="EMBL" id="JANEYF010004339">
    <property type="protein sequence ID" value="KAJ8931454.1"/>
    <property type="molecule type" value="Genomic_DNA"/>
</dbReference>
<dbReference type="PANTHER" id="PTHR46599:SF3">
    <property type="entry name" value="PIGGYBAC TRANSPOSABLE ELEMENT-DERIVED PROTEIN 4"/>
    <property type="match status" value="1"/>
</dbReference>
<evidence type="ECO:0000313" key="2">
    <source>
        <dbReference type="EMBL" id="KAJ8931454.1"/>
    </source>
</evidence>
<evidence type="ECO:0000259" key="1">
    <source>
        <dbReference type="Pfam" id="PF13843"/>
    </source>
</evidence>
<dbReference type="AlphaFoldDB" id="A0AAV8WXY5"/>
<comment type="caution">
    <text evidence="2">The sequence shown here is derived from an EMBL/GenBank/DDBJ whole genome shotgun (WGS) entry which is preliminary data.</text>
</comment>
<dbReference type="Proteomes" id="UP001162156">
    <property type="component" value="Unassembled WGS sequence"/>
</dbReference>
<keyword evidence="3" id="KW-1185">Reference proteome</keyword>
<proteinExistence type="predicted"/>
<accession>A0AAV8WXY5</accession>
<name>A0AAV8WXY5_9CUCU</name>
<dbReference type="PANTHER" id="PTHR46599">
    <property type="entry name" value="PIGGYBAC TRANSPOSABLE ELEMENT-DERIVED PROTEIN 4"/>
    <property type="match status" value="1"/>
</dbReference>
<gene>
    <name evidence="2" type="ORF">NQ314_015640</name>
</gene>
<feature type="domain" description="PiggyBac transposable element-derived protein" evidence="1">
    <location>
        <begin position="1"/>
        <end position="102"/>
    </location>
</feature>
<reference evidence="2" key="1">
    <citation type="journal article" date="2023" name="Insect Mol. Biol.">
        <title>Genome sequencing provides insights into the evolution of gene families encoding plant cell wall-degrading enzymes in longhorned beetles.</title>
        <authorList>
            <person name="Shin N.R."/>
            <person name="Okamura Y."/>
            <person name="Kirsch R."/>
            <person name="Pauchet Y."/>
        </authorList>
    </citation>
    <scope>NUCLEOTIDE SEQUENCE</scope>
    <source>
        <strain evidence="2">RBIC_L_NR</strain>
    </source>
</reference>
<protein>
    <recommendedName>
        <fullName evidence="1">PiggyBac transposable element-derived protein domain-containing protein</fullName>
    </recommendedName>
</protein>
<dbReference type="Pfam" id="PF13843">
    <property type="entry name" value="DDE_Tnp_1_7"/>
    <property type="match status" value="1"/>
</dbReference>
<organism evidence="2 3">
    <name type="scientific">Rhamnusium bicolor</name>
    <dbReference type="NCBI Taxonomy" id="1586634"/>
    <lineage>
        <taxon>Eukaryota</taxon>
        <taxon>Metazoa</taxon>
        <taxon>Ecdysozoa</taxon>
        <taxon>Arthropoda</taxon>
        <taxon>Hexapoda</taxon>
        <taxon>Insecta</taxon>
        <taxon>Pterygota</taxon>
        <taxon>Neoptera</taxon>
        <taxon>Endopterygota</taxon>
        <taxon>Coleoptera</taxon>
        <taxon>Polyphaga</taxon>
        <taxon>Cucujiformia</taxon>
        <taxon>Chrysomeloidea</taxon>
        <taxon>Cerambycidae</taxon>
        <taxon>Lepturinae</taxon>
        <taxon>Rhagiini</taxon>
        <taxon>Rhamnusium</taxon>
    </lineage>
</organism>
<dbReference type="InterPro" id="IPR029526">
    <property type="entry name" value="PGBD"/>
</dbReference>
<sequence>MTINRFKQTLSLLYLNDNATIPQDKIYIIRPFVKTLNEQFGSLFNGTRELSVDESMILFKGRSKLKQYNLMKPIKRGYKLCCIADQNGYIKKFDIYQGKDEVTQQKFS</sequence>